<feature type="compositionally biased region" description="Basic and acidic residues" evidence="1">
    <location>
        <begin position="10"/>
        <end position="21"/>
    </location>
</feature>
<organism evidence="2 3">
    <name type="scientific">Kitasatospora putterlickiae</name>
    <dbReference type="NCBI Taxonomy" id="221725"/>
    <lineage>
        <taxon>Bacteria</taxon>
        <taxon>Bacillati</taxon>
        <taxon>Actinomycetota</taxon>
        <taxon>Actinomycetes</taxon>
        <taxon>Kitasatosporales</taxon>
        <taxon>Streptomycetaceae</taxon>
        <taxon>Kitasatospora</taxon>
    </lineage>
</organism>
<evidence type="ECO:0000256" key="1">
    <source>
        <dbReference type="SAM" id="MobiDB-lite"/>
    </source>
</evidence>
<feature type="compositionally biased region" description="Pro residues" evidence="1">
    <location>
        <begin position="39"/>
        <end position="48"/>
    </location>
</feature>
<sequence length="96" mass="10089">MGESYVLGSGERRGDTGDPPERQPVTARVARSCEGQEPPWDPRTPPCPLAGGMAAGRPVGIPSSGSADRLPAGVEVWGPGVPMLLESRAKHKRSPY</sequence>
<feature type="region of interest" description="Disordered" evidence="1">
    <location>
        <begin position="1"/>
        <end position="67"/>
    </location>
</feature>
<evidence type="ECO:0000313" key="2">
    <source>
        <dbReference type="EMBL" id="GAA1414358.1"/>
    </source>
</evidence>
<gene>
    <name evidence="2" type="ORF">GCM10009639_68040</name>
</gene>
<dbReference type="Proteomes" id="UP001499863">
    <property type="component" value="Unassembled WGS sequence"/>
</dbReference>
<name>A0ABP4J6A8_9ACTN</name>
<accession>A0ABP4J6A8</accession>
<reference evidence="3" key="1">
    <citation type="journal article" date="2019" name="Int. J. Syst. Evol. Microbiol.">
        <title>The Global Catalogue of Microorganisms (GCM) 10K type strain sequencing project: providing services to taxonomists for standard genome sequencing and annotation.</title>
        <authorList>
            <consortium name="The Broad Institute Genomics Platform"/>
            <consortium name="The Broad Institute Genome Sequencing Center for Infectious Disease"/>
            <person name="Wu L."/>
            <person name="Ma J."/>
        </authorList>
    </citation>
    <scope>NUCLEOTIDE SEQUENCE [LARGE SCALE GENOMIC DNA]</scope>
    <source>
        <strain evidence="3">JCM 12393</strain>
    </source>
</reference>
<comment type="caution">
    <text evidence="2">The sequence shown here is derived from an EMBL/GenBank/DDBJ whole genome shotgun (WGS) entry which is preliminary data.</text>
</comment>
<protein>
    <submittedName>
        <fullName evidence="2">Uncharacterized protein</fullName>
    </submittedName>
</protein>
<proteinExistence type="predicted"/>
<keyword evidence="3" id="KW-1185">Reference proteome</keyword>
<evidence type="ECO:0000313" key="3">
    <source>
        <dbReference type="Proteomes" id="UP001499863"/>
    </source>
</evidence>
<dbReference type="EMBL" id="BAAAKJ010000484">
    <property type="protein sequence ID" value="GAA1414358.1"/>
    <property type="molecule type" value="Genomic_DNA"/>
</dbReference>